<evidence type="ECO:0000313" key="3">
    <source>
        <dbReference type="Proteomes" id="UP000011131"/>
    </source>
</evidence>
<evidence type="ECO:0000256" key="1">
    <source>
        <dbReference type="SAM" id="Phobius"/>
    </source>
</evidence>
<name>L7UG74_MYXSD</name>
<evidence type="ECO:0000313" key="2">
    <source>
        <dbReference type="EMBL" id="AGC47028.1"/>
    </source>
</evidence>
<accession>L7UG74</accession>
<feature type="transmembrane region" description="Helical" evidence="1">
    <location>
        <begin position="60"/>
        <end position="83"/>
    </location>
</feature>
<feature type="transmembrane region" description="Helical" evidence="1">
    <location>
        <begin position="12"/>
        <end position="29"/>
    </location>
</feature>
<keyword evidence="1" id="KW-0472">Membrane</keyword>
<evidence type="ECO:0008006" key="4">
    <source>
        <dbReference type="Google" id="ProtNLM"/>
    </source>
</evidence>
<dbReference type="AlphaFoldDB" id="L7UG74"/>
<keyword evidence="1" id="KW-0812">Transmembrane</keyword>
<dbReference type="EMBL" id="CP004025">
    <property type="protein sequence ID" value="AGC47028.1"/>
    <property type="molecule type" value="Genomic_DNA"/>
</dbReference>
<keyword evidence="1" id="KW-1133">Transmembrane helix</keyword>
<dbReference type="RefSeq" id="WP_015351283.1">
    <property type="nucleotide sequence ID" value="NC_020126.1"/>
</dbReference>
<dbReference type="PATRIC" id="fig|1278073.3.peg.5833"/>
<dbReference type="KEGG" id="msd:MYSTI_05752"/>
<dbReference type="OrthoDB" id="963872at2"/>
<dbReference type="HOGENOM" id="CLU_134212_0_0_7"/>
<protein>
    <recommendedName>
        <fullName evidence="4">DUF1772 domain-containing protein</fullName>
    </recommendedName>
</protein>
<sequence length="167" mass="18732">MMNMKLSAAEIILWLLVLNLGLSFGAGLYEHRIMLPRWLDAQGPHWFSEEARRDNVGLRFWAFVSTGPLTLLTLASGFFALRAPGPLRAWWLGAVALVLVDRLLTFSYFIPTMMRLMQAPDSSESVASAVQWSRLNHLRHLLVAAAWLCSLQALTWLRVSKVLPGAS</sequence>
<dbReference type="Proteomes" id="UP000011131">
    <property type="component" value="Chromosome"/>
</dbReference>
<proteinExistence type="predicted"/>
<organism evidence="2 3">
    <name type="scientific">Myxococcus stipitatus (strain DSM 14675 / JCM 12634 / Mx s8)</name>
    <dbReference type="NCBI Taxonomy" id="1278073"/>
    <lineage>
        <taxon>Bacteria</taxon>
        <taxon>Pseudomonadati</taxon>
        <taxon>Myxococcota</taxon>
        <taxon>Myxococcia</taxon>
        <taxon>Myxococcales</taxon>
        <taxon>Cystobacterineae</taxon>
        <taxon>Myxococcaceae</taxon>
        <taxon>Myxococcus</taxon>
    </lineage>
</organism>
<dbReference type="eggNOG" id="ENOG5032Q0P">
    <property type="taxonomic scope" value="Bacteria"/>
</dbReference>
<keyword evidence="3" id="KW-1185">Reference proteome</keyword>
<reference evidence="2 3" key="1">
    <citation type="journal article" date="2013" name="Genome Announc.">
        <title>Complete genome sequence of Myxococcus stipitatus strain DSM 14675, a fruiting myxobacterium.</title>
        <authorList>
            <person name="Huntley S."/>
            <person name="Kneip S."/>
            <person name="Treuner-Lange A."/>
            <person name="Sogaard-Andersen L."/>
        </authorList>
    </citation>
    <scope>NUCLEOTIDE SEQUENCE [LARGE SCALE GENOMIC DNA]</scope>
    <source>
        <strain evidence="3">DSM 14675 / JCM 12634 / Mx s8</strain>
    </source>
</reference>
<feature type="transmembrane region" description="Helical" evidence="1">
    <location>
        <begin position="89"/>
        <end position="110"/>
    </location>
</feature>
<dbReference type="STRING" id="1278073.MYSTI_05752"/>
<gene>
    <name evidence="2" type="ordered locus">MYSTI_05752</name>
</gene>